<evidence type="ECO:0000256" key="2">
    <source>
        <dbReference type="ARBA" id="ARBA00022490"/>
    </source>
</evidence>
<keyword evidence="3" id="KW-0433">Leucine-rich repeat</keyword>
<name>A0A7J7LG06_9MAGN</name>
<dbReference type="PANTHER" id="PTHR15454">
    <property type="entry name" value="NISCHARIN RELATED"/>
    <property type="match status" value="1"/>
</dbReference>
<dbReference type="OrthoDB" id="7451790at2759"/>
<accession>A0A7J7LG06</accession>
<dbReference type="SUPFAM" id="SSF52058">
    <property type="entry name" value="L domain-like"/>
    <property type="match status" value="1"/>
</dbReference>
<evidence type="ECO:0000256" key="1">
    <source>
        <dbReference type="ARBA" id="ARBA00004496"/>
    </source>
</evidence>
<reference evidence="5 6" key="1">
    <citation type="journal article" date="2020" name="IScience">
        <title>Genome Sequencing of the Endangered Kingdonia uniflora (Circaeasteraceae, Ranunculales) Reveals Potential Mechanisms of Evolutionary Specialization.</title>
        <authorList>
            <person name="Sun Y."/>
            <person name="Deng T."/>
            <person name="Zhang A."/>
            <person name="Moore M.J."/>
            <person name="Landis J.B."/>
            <person name="Lin N."/>
            <person name="Zhang H."/>
            <person name="Zhang X."/>
            <person name="Huang J."/>
            <person name="Zhang X."/>
            <person name="Sun H."/>
            <person name="Wang H."/>
        </authorList>
    </citation>
    <scope>NUCLEOTIDE SEQUENCE [LARGE SCALE GENOMIC DNA]</scope>
    <source>
        <strain evidence="5">TB1705</strain>
        <tissue evidence="5">Leaf</tissue>
    </source>
</reference>
<dbReference type="InterPro" id="IPR032675">
    <property type="entry name" value="LRR_dom_sf"/>
</dbReference>
<sequence>MTSIAAGPALIGFCQSPALESVRVSDLIDLDHVDVAHMVEMLLLSLIFDLDNFKLLLIADILVLCPIVKLVLRNNVLTTLRGIENLKSIEGLNLSFNIISNSPSLRYLQAFHLYIALWLEGNSICCSGWYRAQVFSYFTHPEEKKLSSLACIDDEQRKHLASSDVEQESTSCEGEIRSREENVISDGEAEIVCLMNRVEFMKKERLVLWLREFKEWMDQTSDDTVDNSIFSDWIGLGEENYLKYKKDDHNHPGESSKNLSDWVQVSVDERSSLIIDDIFVNEMNFKQEHMRGSSKENLNRLSKSIDEIMGSYCINFNVPWITSSLPRGYLASSPQPRGGNYAVIRILVIDVIGQ</sequence>
<keyword evidence="2" id="KW-0963">Cytoplasm</keyword>
<dbReference type="EMBL" id="JACGCM010002327">
    <property type="protein sequence ID" value="KAF6141444.1"/>
    <property type="molecule type" value="Genomic_DNA"/>
</dbReference>
<evidence type="ECO:0000256" key="4">
    <source>
        <dbReference type="ARBA" id="ARBA00022737"/>
    </source>
</evidence>
<dbReference type="GO" id="GO:0005737">
    <property type="term" value="C:cytoplasm"/>
    <property type="evidence" value="ECO:0007669"/>
    <property type="project" value="UniProtKB-SubCell"/>
</dbReference>
<gene>
    <name evidence="5" type="ORF">GIB67_021260</name>
</gene>
<keyword evidence="4" id="KW-0677">Repeat</keyword>
<proteinExistence type="predicted"/>
<keyword evidence="6" id="KW-1185">Reference proteome</keyword>
<comment type="subcellular location">
    <subcellularLocation>
        <location evidence="1">Cytoplasm</location>
    </subcellularLocation>
</comment>
<evidence type="ECO:0000313" key="5">
    <source>
        <dbReference type="EMBL" id="KAF6141444.1"/>
    </source>
</evidence>
<organism evidence="5 6">
    <name type="scientific">Kingdonia uniflora</name>
    <dbReference type="NCBI Taxonomy" id="39325"/>
    <lineage>
        <taxon>Eukaryota</taxon>
        <taxon>Viridiplantae</taxon>
        <taxon>Streptophyta</taxon>
        <taxon>Embryophyta</taxon>
        <taxon>Tracheophyta</taxon>
        <taxon>Spermatophyta</taxon>
        <taxon>Magnoliopsida</taxon>
        <taxon>Ranunculales</taxon>
        <taxon>Circaeasteraceae</taxon>
        <taxon>Kingdonia</taxon>
    </lineage>
</organism>
<dbReference type="Proteomes" id="UP000541444">
    <property type="component" value="Unassembled WGS sequence"/>
</dbReference>
<dbReference type="PANTHER" id="PTHR15454:SF69">
    <property type="entry name" value="SERINE_THREONINE-PROTEIN KINASE 11-INTERACTING PROTEIN"/>
    <property type="match status" value="1"/>
</dbReference>
<evidence type="ECO:0000313" key="6">
    <source>
        <dbReference type="Proteomes" id="UP000541444"/>
    </source>
</evidence>
<dbReference type="AlphaFoldDB" id="A0A7J7LG06"/>
<dbReference type="Gene3D" id="3.80.10.10">
    <property type="entry name" value="Ribonuclease Inhibitor"/>
    <property type="match status" value="1"/>
</dbReference>
<evidence type="ECO:0000256" key="3">
    <source>
        <dbReference type="ARBA" id="ARBA00022614"/>
    </source>
</evidence>
<comment type="caution">
    <text evidence="5">The sequence shown here is derived from an EMBL/GenBank/DDBJ whole genome shotgun (WGS) entry which is preliminary data.</text>
</comment>
<protein>
    <submittedName>
        <fullName evidence="5">Uncharacterized protein</fullName>
    </submittedName>
</protein>